<protein>
    <submittedName>
        <fullName evidence="1">Uncharacterized protein</fullName>
    </submittedName>
</protein>
<dbReference type="InterPro" id="IPR054207">
    <property type="entry name" value="DUF6913"/>
</dbReference>
<dbReference type="RefSeq" id="WP_091204535.1">
    <property type="nucleotide sequence ID" value="NZ_FONQ01000006.1"/>
</dbReference>
<dbReference type="STRING" id="935223.SAMN04488131_10638"/>
<evidence type="ECO:0000313" key="2">
    <source>
        <dbReference type="Proteomes" id="UP000198596"/>
    </source>
</evidence>
<reference evidence="2" key="1">
    <citation type="submission" date="2016-10" db="EMBL/GenBank/DDBJ databases">
        <authorList>
            <person name="Varghese N."/>
            <person name="Submissions S."/>
        </authorList>
    </citation>
    <scope>NUCLEOTIDE SEQUENCE [LARGE SCALE GENOMIC DNA]</scope>
    <source>
        <strain evidence="2">CGMCC 1.9227</strain>
    </source>
</reference>
<dbReference type="AlphaFoldDB" id="A0A1I2ENE4"/>
<name>A0A1I2ENE4_9FLAO</name>
<evidence type="ECO:0000313" key="1">
    <source>
        <dbReference type="EMBL" id="SFE93871.1"/>
    </source>
</evidence>
<proteinExistence type="predicted"/>
<accession>A0A1I2ENE4</accession>
<keyword evidence="2" id="KW-1185">Reference proteome</keyword>
<dbReference type="Pfam" id="PF21857">
    <property type="entry name" value="DUF6913"/>
    <property type="match status" value="1"/>
</dbReference>
<dbReference type="Proteomes" id="UP000198596">
    <property type="component" value="Unassembled WGS sequence"/>
</dbReference>
<dbReference type="EMBL" id="FONQ01000006">
    <property type="protein sequence ID" value="SFE93871.1"/>
    <property type="molecule type" value="Genomic_DNA"/>
</dbReference>
<gene>
    <name evidence="1" type="ORF">SAMN04488131_10638</name>
</gene>
<sequence length="172" mass="19791">MFLNYIKNFLIKKTLKNSLQDSKMNHSSVIVQTVGLLVDVTDFAATELLIAELIANGILEKNIKTIVYCDAVKKKEGLKYPTFSGAQLKWNGEIRGHEINEFSNEKFDLLINFYDIEKAILMQITHDSKAQFKVGFSSIDKRLNHFIIKTEINNDAVFVKELFKYLKLLNKI</sequence>
<dbReference type="OrthoDB" id="1430532at2"/>
<organism evidence="1 2">
    <name type="scientific">Flavobacterium xueshanense</name>
    <dbReference type="NCBI Taxonomy" id="935223"/>
    <lineage>
        <taxon>Bacteria</taxon>
        <taxon>Pseudomonadati</taxon>
        <taxon>Bacteroidota</taxon>
        <taxon>Flavobacteriia</taxon>
        <taxon>Flavobacteriales</taxon>
        <taxon>Flavobacteriaceae</taxon>
        <taxon>Flavobacterium</taxon>
    </lineage>
</organism>